<proteinExistence type="predicted"/>
<keyword evidence="2" id="KW-1185">Reference proteome</keyword>
<evidence type="ECO:0000313" key="2">
    <source>
        <dbReference type="Proteomes" id="UP000429232"/>
    </source>
</evidence>
<protein>
    <submittedName>
        <fullName evidence="1">Uncharacterized protein</fullName>
    </submittedName>
</protein>
<dbReference type="EMBL" id="CP066775">
    <property type="protein sequence ID" value="QQL50890.1"/>
    <property type="molecule type" value="Genomic_DNA"/>
</dbReference>
<organism evidence="1 2">
    <name type="scientific">Mucilaginibacter ginkgonis</name>
    <dbReference type="NCBI Taxonomy" id="2682091"/>
    <lineage>
        <taxon>Bacteria</taxon>
        <taxon>Pseudomonadati</taxon>
        <taxon>Bacteroidota</taxon>
        <taxon>Sphingobacteriia</taxon>
        <taxon>Sphingobacteriales</taxon>
        <taxon>Sphingobacteriaceae</taxon>
        <taxon>Mucilaginibacter</taxon>
    </lineage>
</organism>
<dbReference type="KEGG" id="mgik:GO620_005380"/>
<reference evidence="1 2" key="1">
    <citation type="submission" date="2020-12" db="EMBL/GenBank/DDBJ databases">
        <title>HMF7856_wgs.fasta genome submission.</title>
        <authorList>
            <person name="Kang H."/>
            <person name="Kim H."/>
            <person name="Joh K."/>
        </authorList>
    </citation>
    <scope>NUCLEOTIDE SEQUENCE [LARGE SCALE GENOMIC DNA]</scope>
    <source>
        <strain evidence="1 2">HMF7856</strain>
    </source>
</reference>
<accession>A0A6I4IP08</accession>
<dbReference type="AlphaFoldDB" id="A0A6I4IP08"/>
<dbReference type="RefSeq" id="WP_157526611.1">
    <property type="nucleotide sequence ID" value="NZ_CP066775.1"/>
</dbReference>
<evidence type="ECO:0000313" key="1">
    <source>
        <dbReference type="EMBL" id="QQL50890.1"/>
    </source>
</evidence>
<gene>
    <name evidence="1" type="ORF">GO620_005380</name>
</gene>
<name>A0A6I4IP08_9SPHI</name>
<dbReference type="Proteomes" id="UP000429232">
    <property type="component" value="Chromosome"/>
</dbReference>
<sequence>MDNKKTIAKEVSDLQQIDERQTSIEQKLDELLILLAESQLDSDSVKTFQDRFNNAVEYTVTNREQIKEFKKIDGISDTSSREELLDQFSVLLVNSRFDSKVSSRFIRQERMSAIVLFLVGTTMVTLGFAMIVMPAPPYFEMFTIYYFNRDDGVTLMDLISLCIIFAGAYLMIRAFYKKVIKSKKWQPIRF</sequence>